<gene>
    <name evidence="2" type="ORF">SAMN05216287_2792</name>
</gene>
<evidence type="ECO:0000313" key="3">
    <source>
        <dbReference type="Proteomes" id="UP000243778"/>
    </source>
</evidence>
<dbReference type="InterPro" id="IPR035965">
    <property type="entry name" value="PAS-like_dom_sf"/>
</dbReference>
<name>A0A1H3BD67_9PSED</name>
<dbReference type="AlphaFoldDB" id="A0A1H3BD67"/>
<dbReference type="STRING" id="1007099.SAMN05216287_2792"/>
<protein>
    <submittedName>
        <fullName evidence="2">Aerotaxis receptor</fullName>
    </submittedName>
</protein>
<dbReference type="InterPro" id="IPR013655">
    <property type="entry name" value="PAS_fold_3"/>
</dbReference>
<organism evidence="2 3">
    <name type="scientific">Pseudomonas kuykendallii</name>
    <dbReference type="NCBI Taxonomy" id="1007099"/>
    <lineage>
        <taxon>Bacteria</taxon>
        <taxon>Pseudomonadati</taxon>
        <taxon>Pseudomonadota</taxon>
        <taxon>Gammaproteobacteria</taxon>
        <taxon>Pseudomonadales</taxon>
        <taxon>Pseudomonadaceae</taxon>
        <taxon>Pseudomonas</taxon>
    </lineage>
</organism>
<keyword evidence="2" id="KW-0675">Receptor</keyword>
<evidence type="ECO:0000313" key="2">
    <source>
        <dbReference type="EMBL" id="SDX39581.1"/>
    </source>
</evidence>
<evidence type="ECO:0000259" key="1">
    <source>
        <dbReference type="PROSITE" id="PS50112"/>
    </source>
</evidence>
<reference evidence="3" key="1">
    <citation type="submission" date="2016-10" db="EMBL/GenBank/DDBJ databases">
        <authorList>
            <person name="Varghese N."/>
            <person name="Submissions S."/>
        </authorList>
    </citation>
    <scope>NUCLEOTIDE SEQUENCE [LARGE SCALE GENOMIC DNA]</scope>
    <source>
        <strain evidence="3">NRRL B-59562</strain>
    </source>
</reference>
<dbReference type="Proteomes" id="UP000243778">
    <property type="component" value="Unassembled WGS sequence"/>
</dbReference>
<feature type="domain" description="PAS" evidence="1">
    <location>
        <begin position="25"/>
        <end position="76"/>
    </location>
</feature>
<dbReference type="Pfam" id="PF08447">
    <property type="entry name" value="PAS_3"/>
    <property type="match status" value="1"/>
</dbReference>
<dbReference type="NCBIfam" id="TIGR00229">
    <property type="entry name" value="sensory_box"/>
    <property type="match status" value="1"/>
</dbReference>
<dbReference type="OrthoDB" id="5675566at2"/>
<dbReference type="RefSeq" id="WP_090229281.1">
    <property type="nucleotide sequence ID" value="NZ_FNNU01000004.1"/>
</dbReference>
<dbReference type="CDD" id="cd00130">
    <property type="entry name" value="PAS"/>
    <property type="match status" value="1"/>
</dbReference>
<dbReference type="SUPFAM" id="SSF55785">
    <property type="entry name" value="PYP-like sensor domain (PAS domain)"/>
    <property type="match status" value="1"/>
</dbReference>
<dbReference type="InterPro" id="IPR000014">
    <property type="entry name" value="PAS"/>
</dbReference>
<dbReference type="Gene3D" id="3.30.450.20">
    <property type="entry name" value="PAS domain"/>
    <property type="match status" value="1"/>
</dbReference>
<dbReference type="PROSITE" id="PS50112">
    <property type="entry name" value="PAS"/>
    <property type="match status" value="1"/>
</dbReference>
<proteinExistence type="predicted"/>
<accession>A0A1H3BD67</accession>
<dbReference type="EMBL" id="FNNU01000004">
    <property type="protein sequence ID" value="SDX39581.1"/>
    <property type="molecule type" value="Genomic_DNA"/>
</dbReference>
<sequence length="179" mass="20816">MKNSIKPTGKEVRFNDREMIISKSDLSGRVTYANRCFMRVANYSETQVLGQQHSLIRHPDMPRGVFRLLWDTLQQNREFFGLVKNMNSDGDFYWVFANITPDCDLQGNIIGYYSVRRPAPASAVRVIEPVYRRMLEIERNEPKNEAPLASLAYLMELPAQEGLSYDQFILNLYQQGERQ</sequence>
<keyword evidence="3" id="KW-1185">Reference proteome</keyword>